<proteinExistence type="inferred from homology"/>
<dbReference type="PANTHER" id="PTHR43639">
    <property type="entry name" value="OXIDOREDUCTASE, SHORT-CHAIN DEHYDROGENASE/REDUCTASE FAMILY (AFU_ORTHOLOGUE AFUA_5G02870)"/>
    <property type="match status" value="1"/>
</dbReference>
<dbReference type="RefSeq" id="WP_125312287.1">
    <property type="nucleotide sequence ID" value="NZ_RSEC01000055.1"/>
</dbReference>
<dbReference type="InterPro" id="IPR002347">
    <property type="entry name" value="SDR_fam"/>
</dbReference>
<gene>
    <name evidence="4" type="ORF">EIY87_24740</name>
</gene>
<feature type="domain" description="Ketoreductase" evidence="3">
    <location>
        <begin position="8"/>
        <end position="192"/>
    </location>
</feature>
<dbReference type="Proteomes" id="UP000267081">
    <property type="component" value="Unassembled WGS sequence"/>
</dbReference>
<dbReference type="Pfam" id="PF13561">
    <property type="entry name" value="adh_short_C2"/>
    <property type="match status" value="1"/>
</dbReference>
<evidence type="ECO:0000313" key="5">
    <source>
        <dbReference type="Proteomes" id="UP000267081"/>
    </source>
</evidence>
<dbReference type="OrthoDB" id="9803333at2"/>
<dbReference type="EMBL" id="RSEC01000055">
    <property type="protein sequence ID" value="RSD14793.1"/>
    <property type="molecule type" value="Genomic_DNA"/>
</dbReference>
<dbReference type="InterPro" id="IPR036291">
    <property type="entry name" value="NAD(P)-bd_dom_sf"/>
</dbReference>
<evidence type="ECO:0000256" key="1">
    <source>
        <dbReference type="ARBA" id="ARBA00006484"/>
    </source>
</evidence>
<comment type="caution">
    <text evidence="4">The sequence shown here is derived from an EMBL/GenBank/DDBJ whole genome shotgun (WGS) entry which is preliminary data.</text>
</comment>
<comment type="similarity">
    <text evidence="1">Belongs to the short-chain dehydrogenases/reductases (SDR) family.</text>
</comment>
<keyword evidence="5" id="KW-1185">Reference proteome</keyword>
<keyword evidence="2" id="KW-0560">Oxidoreductase</keyword>
<reference evidence="4 5" key="1">
    <citation type="submission" date="2018-12" db="EMBL/GenBank/DDBJ databases">
        <title>Amycolatopsis eburnea sp. nov. actinomycete associate with arbuscular mycorrhiza fungal spore.</title>
        <authorList>
            <person name="Lumyong S."/>
            <person name="Chaiya L."/>
        </authorList>
    </citation>
    <scope>NUCLEOTIDE SEQUENCE [LARGE SCALE GENOMIC DNA]</scope>
    <source>
        <strain evidence="4 5">GLM-1</strain>
    </source>
</reference>
<evidence type="ECO:0000259" key="3">
    <source>
        <dbReference type="SMART" id="SM00822"/>
    </source>
</evidence>
<organism evidence="4 5">
    <name type="scientific">Amycolatopsis eburnea</name>
    <dbReference type="NCBI Taxonomy" id="2267691"/>
    <lineage>
        <taxon>Bacteria</taxon>
        <taxon>Bacillati</taxon>
        <taxon>Actinomycetota</taxon>
        <taxon>Actinomycetes</taxon>
        <taxon>Pseudonocardiales</taxon>
        <taxon>Pseudonocardiaceae</taxon>
        <taxon>Amycolatopsis</taxon>
    </lineage>
</organism>
<name>A0A427T6I0_9PSEU</name>
<dbReference type="AlphaFoldDB" id="A0A427T6I0"/>
<dbReference type="PRINTS" id="PR00081">
    <property type="entry name" value="GDHRDH"/>
</dbReference>
<accession>A0A427T6I0</accession>
<dbReference type="PANTHER" id="PTHR43639:SF1">
    <property type="entry name" value="SHORT-CHAIN DEHYDROGENASE_REDUCTASE FAMILY PROTEIN"/>
    <property type="match status" value="1"/>
</dbReference>
<dbReference type="InterPro" id="IPR020904">
    <property type="entry name" value="Sc_DH/Rdtase_CS"/>
</dbReference>
<dbReference type="GO" id="GO:0016491">
    <property type="term" value="F:oxidoreductase activity"/>
    <property type="evidence" value="ECO:0007669"/>
    <property type="project" value="UniProtKB-KW"/>
</dbReference>
<dbReference type="FunFam" id="3.40.50.720:FF:000084">
    <property type="entry name" value="Short-chain dehydrogenase reductase"/>
    <property type="match status" value="1"/>
</dbReference>
<sequence>MSTPLKGKVALITGGSNGIGRAIAERLARDGATVAITYARDGAAAKDTVAGIEGDGGQAFALQLELGRPDDATRLWAAFDDAGQSHVPDGKLDILIHNAAAGSFATLAELTEENYDKVFAVNVRAPFFITQAALPRLRDGGRVINISSLAATLATPETIAYSASKGALDAFTLSLAKGLGPRGITVNSVSPGIILTRNHTRLIENPDAAAQQASRVALGRLGLPEDVADIVAFLASDDSRWVTAQVIDATGGTEI</sequence>
<dbReference type="PROSITE" id="PS00061">
    <property type="entry name" value="ADH_SHORT"/>
    <property type="match status" value="1"/>
</dbReference>
<dbReference type="PRINTS" id="PR00080">
    <property type="entry name" value="SDRFAMILY"/>
</dbReference>
<dbReference type="InterPro" id="IPR057326">
    <property type="entry name" value="KR_dom"/>
</dbReference>
<protein>
    <submittedName>
        <fullName evidence="4">SDR family oxidoreductase</fullName>
    </submittedName>
</protein>
<dbReference type="SMART" id="SM00822">
    <property type="entry name" value="PKS_KR"/>
    <property type="match status" value="1"/>
</dbReference>
<evidence type="ECO:0000256" key="2">
    <source>
        <dbReference type="ARBA" id="ARBA00023002"/>
    </source>
</evidence>
<dbReference type="SUPFAM" id="SSF51735">
    <property type="entry name" value="NAD(P)-binding Rossmann-fold domains"/>
    <property type="match status" value="1"/>
</dbReference>
<dbReference type="Gene3D" id="3.40.50.720">
    <property type="entry name" value="NAD(P)-binding Rossmann-like Domain"/>
    <property type="match status" value="1"/>
</dbReference>
<evidence type="ECO:0000313" key="4">
    <source>
        <dbReference type="EMBL" id="RSD14793.1"/>
    </source>
</evidence>